<organism evidence="6 7">
    <name type="scientific">Rhypophila decipiens</name>
    <dbReference type="NCBI Taxonomy" id="261697"/>
    <lineage>
        <taxon>Eukaryota</taxon>
        <taxon>Fungi</taxon>
        <taxon>Dikarya</taxon>
        <taxon>Ascomycota</taxon>
        <taxon>Pezizomycotina</taxon>
        <taxon>Sordariomycetes</taxon>
        <taxon>Sordariomycetidae</taxon>
        <taxon>Sordariales</taxon>
        <taxon>Naviculisporaceae</taxon>
        <taxon>Rhypophila</taxon>
    </lineage>
</organism>
<dbReference type="SUPFAM" id="SSF103473">
    <property type="entry name" value="MFS general substrate transporter"/>
    <property type="match status" value="1"/>
</dbReference>
<protein>
    <submittedName>
        <fullName evidence="6">Major facilitator superfamily domain-containing protein</fullName>
    </submittedName>
</protein>
<accession>A0AAN7B001</accession>
<keyword evidence="7" id="KW-1185">Reference proteome</keyword>
<name>A0AAN7B001_9PEZI</name>
<keyword evidence="2 5" id="KW-0812">Transmembrane</keyword>
<keyword evidence="4 5" id="KW-0472">Membrane</keyword>
<dbReference type="PANTHER" id="PTHR23501:SF199">
    <property type="entry name" value="MFS EFFLUX TRANSPORTER INPD-RELATED"/>
    <property type="match status" value="1"/>
</dbReference>
<sequence>MTTFTKHLTWRWCFWIKLPIGLVVIVALAFVLRARKLKNSPSAEKELPFITKIKSMDWLGALLFVGATTCLLLALQPGGQTKPCNCPDVVGCFVGAGTIFALFIVWQLRREDLALIPPRILRKRSIWAGSGVLFFLGAQSYIDGFYLPFWFQTVKGLDPIATGVAFTAFTVPQIVALITVGALVKKYGHHVNYMVIGEMICIVGQTKLTELQTSSSTVHRAAFLALTSFGSGMAMLLPYTALALVLSDKDIPVGNAVAVLSYQLGGAIAISLGQTVTLSTLLELVPQRLPGISPQAVVAMGAANLSALASSPEDLDALKDIWNTSITRALGLGFGAVMIALCFAPLMEWLNDIKVAE</sequence>
<dbReference type="InterPro" id="IPR036259">
    <property type="entry name" value="MFS_trans_sf"/>
</dbReference>
<feature type="transmembrane region" description="Helical" evidence="5">
    <location>
        <begin position="163"/>
        <end position="184"/>
    </location>
</feature>
<dbReference type="Pfam" id="PF07690">
    <property type="entry name" value="MFS_1"/>
    <property type="match status" value="1"/>
</dbReference>
<proteinExistence type="predicted"/>
<feature type="transmembrane region" description="Helical" evidence="5">
    <location>
        <begin position="253"/>
        <end position="272"/>
    </location>
</feature>
<evidence type="ECO:0000313" key="7">
    <source>
        <dbReference type="Proteomes" id="UP001301769"/>
    </source>
</evidence>
<evidence type="ECO:0000256" key="5">
    <source>
        <dbReference type="SAM" id="Phobius"/>
    </source>
</evidence>
<feature type="transmembrane region" description="Helical" evidence="5">
    <location>
        <begin position="14"/>
        <end position="34"/>
    </location>
</feature>
<dbReference type="InterPro" id="IPR011701">
    <property type="entry name" value="MFS"/>
</dbReference>
<feature type="transmembrane region" description="Helical" evidence="5">
    <location>
        <begin position="126"/>
        <end position="151"/>
    </location>
</feature>
<dbReference type="EMBL" id="MU858733">
    <property type="protein sequence ID" value="KAK4205853.1"/>
    <property type="molecule type" value="Genomic_DNA"/>
</dbReference>
<evidence type="ECO:0000256" key="4">
    <source>
        <dbReference type="ARBA" id="ARBA00023136"/>
    </source>
</evidence>
<dbReference type="AlphaFoldDB" id="A0AAN7B001"/>
<dbReference type="Proteomes" id="UP001301769">
    <property type="component" value="Unassembled WGS sequence"/>
</dbReference>
<comment type="caution">
    <text evidence="6">The sequence shown here is derived from an EMBL/GenBank/DDBJ whole genome shotgun (WGS) entry which is preliminary data.</text>
</comment>
<evidence type="ECO:0000313" key="6">
    <source>
        <dbReference type="EMBL" id="KAK4205853.1"/>
    </source>
</evidence>
<reference evidence="6" key="1">
    <citation type="journal article" date="2023" name="Mol. Phylogenet. Evol.">
        <title>Genome-scale phylogeny and comparative genomics of the fungal order Sordariales.</title>
        <authorList>
            <person name="Hensen N."/>
            <person name="Bonometti L."/>
            <person name="Westerberg I."/>
            <person name="Brannstrom I.O."/>
            <person name="Guillou S."/>
            <person name="Cros-Aarteil S."/>
            <person name="Calhoun S."/>
            <person name="Haridas S."/>
            <person name="Kuo A."/>
            <person name="Mondo S."/>
            <person name="Pangilinan J."/>
            <person name="Riley R."/>
            <person name="LaButti K."/>
            <person name="Andreopoulos B."/>
            <person name="Lipzen A."/>
            <person name="Chen C."/>
            <person name="Yan M."/>
            <person name="Daum C."/>
            <person name="Ng V."/>
            <person name="Clum A."/>
            <person name="Steindorff A."/>
            <person name="Ohm R.A."/>
            <person name="Martin F."/>
            <person name="Silar P."/>
            <person name="Natvig D.O."/>
            <person name="Lalanne C."/>
            <person name="Gautier V."/>
            <person name="Ament-Velasquez S.L."/>
            <person name="Kruys A."/>
            <person name="Hutchinson M.I."/>
            <person name="Powell A.J."/>
            <person name="Barry K."/>
            <person name="Miller A.N."/>
            <person name="Grigoriev I.V."/>
            <person name="Debuchy R."/>
            <person name="Gladieux P."/>
            <person name="Hiltunen Thoren M."/>
            <person name="Johannesson H."/>
        </authorList>
    </citation>
    <scope>NUCLEOTIDE SEQUENCE</scope>
    <source>
        <strain evidence="6">PSN293</strain>
    </source>
</reference>
<gene>
    <name evidence="6" type="ORF">QBC37DRAFT_301969</name>
</gene>
<feature type="transmembrane region" description="Helical" evidence="5">
    <location>
        <begin position="329"/>
        <end position="347"/>
    </location>
</feature>
<reference evidence="6" key="2">
    <citation type="submission" date="2023-05" db="EMBL/GenBank/DDBJ databases">
        <authorList>
            <consortium name="Lawrence Berkeley National Laboratory"/>
            <person name="Steindorff A."/>
            <person name="Hensen N."/>
            <person name="Bonometti L."/>
            <person name="Westerberg I."/>
            <person name="Brannstrom I.O."/>
            <person name="Guillou S."/>
            <person name="Cros-Aarteil S."/>
            <person name="Calhoun S."/>
            <person name="Haridas S."/>
            <person name="Kuo A."/>
            <person name="Mondo S."/>
            <person name="Pangilinan J."/>
            <person name="Riley R."/>
            <person name="Labutti K."/>
            <person name="Andreopoulos B."/>
            <person name="Lipzen A."/>
            <person name="Chen C."/>
            <person name="Yanf M."/>
            <person name="Daum C."/>
            <person name="Ng V."/>
            <person name="Clum A."/>
            <person name="Ohm R."/>
            <person name="Martin F."/>
            <person name="Silar P."/>
            <person name="Natvig D."/>
            <person name="Lalanne C."/>
            <person name="Gautier V."/>
            <person name="Ament-Velasquez S.L."/>
            <person name="Kruys A."/>
            <person name="Hutchinson M.I."/>
            <person name="Powell A.J."/>
            <person name="Barry K."/>
            <person name="Miller A.N."/>
            <person name="Grigoriev I.V."/>
            <person name="Debuchy R."/>
            <person name="Gladieux P."/>
            <person name="Thoren M.H."/>
            <person name="Johannesson H."/>
        </authorList>
    </citation>
    <scope>NUCLEOTIDE SEQUENCE</scope>
    <source>
        <strain evidence="6">PSN293</strain>
    </source>
</reference>
<feature type="transmembrane region" description="Helical" evidence="5">
    <location>
        <begin position="87"/>
        <end position="106"/>
    </location>
</feature>
<dbReference type="GO" id="GO:0022857">
    <property type="term" value="F:transmembrane transporter activity"/>
    <property type="evidence" value="ECO:0007669"/>
    <property type="project" value="InterPro"/>
</dbReference>
<evidence type="ECO:0000256" key="1">
    <source>
        <dbReference type="ARBA" id="ARBA00004141"/>
    </source>
</evidence>
<feature type="transmembrane region" description="Helical" evidence="5">
    <location>
        <begin position="55"/>
        <end position="75"/>
    </location>
</feature>
<comment type="subcellular location">
    <subcellularLocation>
        <location evidence="1">Membrane</location>
        <topology evidence="1">Multi-pass membrane protein</topology>
    </subcellularLocation>
</comment>
<dbReference type="PANTHER" id="PTHR23501">
    <property type="entry name" value="MAJOR FACILITATOR SUPERFAMILY"/>
    <property type="match status" value="1"/>
</dbReference>
<keyword evidence="3 5" id="KW-1133">Transmembrane helix</keyword>
<evidence type="ECO:0000256" key="2">
    <source>
        <dbReference type="ARBA" id="ARBA00022692"/>
    </source>
</evidence>
<dbReference type="GO" id="GO:0005886">
    <property type="term" value="C:plasma membrane"/>
    <property type="evidence" value="ECO:0007669"/>
    <property type="project" value="TreeGrafter"/>
</dbReference>
<dbReference type="Gene3D" id="1.20.1250.20">
    <property type="entry name" value="MFS general substrate transporter like domains"/>
    <property type="match status" value="1"/>
</dbReference>
<feature type="transmembrane region" description="Helical" evidence="5">
    <location>
        <begin position="221"/>
        <end position="246"/>
    </location>
</feature>
<evidence type="ECO:0000256" key="3">
    <source>
        <dbReference type="ARBA" id="ARBA00022989"/>
    </source>
</evidence>